<evidence type="ECO:0000256" key="8">
    <source>
        <dbReference type="ARBA" id="ARBA00022989"/>
    </source>
</evidence>
<sequence>MRISIFSKLFISLFVTSILLVISMSFLVGYSFKSGFQGYLNQQEKIKIIQLTSVFSEYYSEHNGWQVLRERPEIWGQIIGDPGAPFPVEKSRRFSSFHQEPKFHNPPSFHQNPDRPNSERLLRPPRNLPIQEELSPISHRIYLENTQGKWVVGAVPWIQNQKEAERLKEPILVDSKTVGWLVLQQKNLLSGPLVEQFYSQQKSNLYWIVGLAGLASLIVALCLVRVFLSPLKRLKQGATALSEGNYNVNFQIRSNDEFGELSDSFEYLVGSLKQQKENREQWLVDISHELRTPIAVLRSELEAIQDGIRQPEMRRMDSMHDQVMGLRRLVDDLYLLSKTDSGVYQMDTKTLDLAQLVERVVLTFEHRLQQDGLDLVFIKPEKLIFIKGDEKTLEQLLMNLLENSLRYTDAPGQIHLSIIEVEKDLVLRVEDSSPSVEKEHLPNLFKRLYRVDKSRSRQYGGSGLGLSICRNIVIMHGGEILASESELGGLAIDIRLKRE</sequence>
<feature type="domain" description="HAMP" evidence="14">
    <location>
        <begin position="225"/>
        <end position="277"/>
    </location>
</feature>
<dbReference type="RefSeq" id="WP_191595862.1">
    <property type="nucleotide sequence ID" value="NZ_JACYFC010000006.1"/>
</dbReference>
<dbReference type="PRINTS" id="PR00344">
    <property type="entry name" value="BCTRLSENSOR"/>
</dbReference>
<feature type="transmembrane region" description="Helical" evidence="12">
    <location>
        <begin position="205"/>
        <end position="228"/>
    </location>
</feature>
<feature type="compositionally biased region" description="Basic and acidic residues" evidence="11">
    <location>
        <begin position="112"/>
        <end position="121"/>
    </location>
</feature>
<evidence type="ECO:0000259" key="14">
    <source>
        <dbReference type="PROSITE" id="PS50885"/>
    </source>
</evidence>
<dbReference type="SMART" id="SM00387">
    <property type="entry name" value="HATPase_c"/>
    <property type="match status" value="1"/>
</dbReference>
<evidence type="ECO:0000256" key="11">
    <source>
        <dbReference type="SAM" id="MobiDB-lite"/>
    </source>
</evidence>
<dbReference type="InterPro" id="IPR005467">
    <property type="entry name" value="His_kinase_dom"/>
</dbReference>
<feature type="domain" description="Histidine kinase" evidence="13">
    <location>
        <begin position="285"/>
        <end position="499"/>
    </location>
</feature>
<dbReference type="InterPro" id="IPR003661">
    <property type="entry name" value="HisK_dim/P_dom"/>
</dbReference>
<dbReference type="Proteomes" id="UP000604161">
    <property type="component" value="Unassembled WGS sequence"/>
</dbReference>
<dbReference type="InterPro" id="IPR003594">
    <property type="entry name" value="HATPase_dom"/>
</dbReference>
<dbReference type="Pfam" id="PF02518">
    <property type="entry name" value="HATPase_c"/>
    <property type="match status" value="1"/>
</dbReference>
<dbReference type="CDD" id="cd06225">
    <property type="entry name" value="HAMP"/>
    <property type="match status" value="1"/>
</dbReference>
<evidence type="ECO:0000313" key="16">
    <source>
        <dbReference type="Proteomes" id="UP000604161"/>
    </source>
</evidence>
<dbReference type="SMART" id="SM00304">
    <property type="entry name" value="HAMP"/>
    <property type="match status" value="1"/>
</dbReference>
<keyword evidence="4" id="KW-0597">Phosphoprotein</keyword>
<evidence type="ECO:0000256" key="3">
    <source>
        <dbReference type="ARBA" id="ARBA00012438"/>
    </source>
</evidence>
<dbReference type="InterPro" id="IPR004358">
    <property type="entry name" value="Sig_transdc_His_kin-like_C"/>
</dbReference>
<keyword evidence="6 12" id="KW-0812">Transmembrane</keyword>
<organism evidence="15 16">
    <name type="scientific">Marinomonas colpomeniae</name>
    <dbReference type="NCBI Taxonomy" id="2774408"/>
    <lineage>
        <taxon>Bacteria</taxon>
        <taxon>Pseudomonadati</taxon>
        <taxon>Pseudomonadota</taxon>
        <taxon>Gammaproteobacteria</taxon>
        <taxon>Oceanospirillales</taxon>
        <taxon>Oceanospirillaceae</taxon>
        <taxon>Marinomonas</taxon>
    </lineage>
</organism>
<comment type="caution">
    <text evidence="15">The sequence shown here is derived from an EMBL/GenBank/DDBJ whole genome shotgun (WGS) entry which is preliminary data.</text>
</comment>
<dbReference type="PROSITE" id="PS50885">
    <property type="entry name" value="HAMP"/>
    <property type="match status" value="1"/>
</dbReference>
<keyword evidence="7" id="KW-0418">Kinase</keyword>
<dbReference type="InterPro" id="IPR003660">
    <property type="entry name" value="HAMP_dom"/>
</dbReference>
<dbReference type="PANTHER" id="PTHR45436:SF5">
    <property type="entry name" value="SENSOR HISTIDINE KINASE TRCS"/>
    <property type="match status" value="1"/>
</dbReference>
<keyword evidence="10 12" id="KW-0472">Membrane</keyword>
<keyword evidence="8 12" id="KW-1133">Transmembrane helix</keyword>
<evidence type="ECO:0000256" key="5">
    <source>
        <dbReference type="ARBA" id="ARBA00022679"/>
    </source>
</evidence>
<evidence type="ECO:0000256" key="4">
    <source>
        <dbReference type="ARBA" id="ARBA00022553"/>
    </source>
</evidence>
<accession>A0ABR8P2H2</accession>
<dbReference type="InterPro" id="IPR036890">
    <property type="entry name" value="HATPase_C_sf"/>
</dbReference>
<dbReference type="Gene3D" id="6.10.340.10">
    <property type="match status" value="1"/>
</dbReference>
<dbReference type="PROSITE" id="PS50109">
    <property type="entry name" value="HIS_KIN"/>
    <property type="match status" value="1"/>
</dbReference>
<dbReference type="EMBL" id="JACYFC010000006">
    <property type="protein sequence ID" value="MBD5772476.1"/>
    <property type="molecule type" value="Genomic_DNA"/>
</dbReference>
<keyword evidence="5" id="KW-0808">Transferase</keyword>
<evidence type="ECO:0000256" key="1">
    <source>
        <dbReference type="ARBA" id="ARBA00000085"/>
    </source>
</evidence>
<evidence type="ECO:0000259" key="13">
    <source>
        <dbReference type="PROSITE" id="PS50109"/>
    </source>
</evidence>
<dbReference type="InterPro" id="IPR050428">
    <property type="entry name" value="TCS_sensor_his_kinase"/>
</dbReference>
<dbReference type="Pfam" id="PF00672">
    <property type="entry name" value="HAMP"/>
    <property type="match status" value="1"/>
</dbReference>
<dbReference type="InterPro" id="IPR036097">
    <property type="entry name" value="HisK_dim/P_sf"/>
</dbReference>
<evidence type="ECO:0000256" key="2">
    <source>
        <dbReference type="ARBA" id="ARBA00004370"/>
    </source>
</evidence>
<evidence type="ECO:0000256" key="12">
    <source>
        <dbReference type="SAM" id="Phobius"/>
    </source>
</evidence>
<proteinExistence type="predicted"/>
<dbReference type="SUPFAM" id="SSF55874">
    <property type="entry name" value="ATPase domain of HSP90 chaperone/DNA topoisomerase II/histidine kinase"/>
    <property type="match status" value="1"/>
</dbReference>
<evidence type="ECO:0000256" key="7">
    <source>
        <dbReference type="ARBA" id="ARBA00022777"/>
    </source>
</evidence>
<dbReference type="Gene3D" id="1.10.287.130">
    <property type="match status" value="1"/>
</dbReference>
<dbReference type="PANTHER" id="PTHR45436">
    <property type="entry name" value="SENSOR HISTIDINE KINASE YKOH"/>
    <property type="match status" value="1"/>
</dbReference>
<protein>
    <recommendedName>
        <fullName evidence="3">histidine kinase</fullName>
        <ecNumber evidence="3">2.7.13.3</ecNumber>
    </recommendedName>
</protein>
<dbReference type="SMART" id="SM00388">
    <property type="entry name" value="HisKA"/>
    <property type="match status" value="1"/>
</dbReference>
<evidence type="ECO:0000256" key="9">
    <source>
        <dbReference type="ARBA" id="ARBA00023012"/>
    </source>
</evidence>
<keyword evidence="16" id="KW-1185">Reference proteome</keyword>
<dbReference type="SUPFAM" id="SSF158472">
    <property type="entry name" value="HAMP domain-like"/>
    <property type="match status" value="1"/>
</dbReference>
<comment type="catalytic activity">
    <reaction evidence="1">
        <text>ATP + protein L-histidine = ADP + protein N-phospho-L-histidine.</text>
        <dbReference type="EC" id="2.7.13.3"/>
    </reaction>
</comment>
<keyword evidence="9" id="KW-0902">Two-component regulatory system</keyword>
<name>A0ABR8P2H2_9GAMM</name>
<dbReference type="Gene3D" id="3.30.565.10">
    <property type="entry name" value="Histidine kinase-like ATPase, C-terminal domain"/>
    <property type="match status" value="1"/>
</dbReference>
<gene>
    <name evidence="15" type="ORF">IF202_15670</name>
</gene>
<feature type="region of interest" description="Disordered" evidence="11">
    <location>
        <begin position="98"/>
        <end position="121"/>
    </location>
</feature>
<evidence type="ECO:0000256" key="6">
    <source>
        <dbReference type="ARBA" id="ARBA00022692"/>
    </source>
</evidence>
<comment type="subcellular location">
    <subcellularLocation>
        <location evidence="2">Membrane</location>
    </subcellularLocation>
</comment>
<dbReference type="CDD" id="cd00082">
    <property type="entry name" value="HisKA"/>
    <property type="match status" value="1"/>
</dbReference>
<evidence type="ECO:0000256" key="10">
    <source>
        <dbReference type="ARBA" id="ARBA00023136"/>
    </source>
</evidence>
<dbReference type="SUPFAM" id="SSF47384">
    <property type="entry name" value="Homodimeric domain of signal transducing histidine kinase"/>
    <property type="match status" value="1"/>
</dbReference>
<evidence type="ECO:0000313" key="15">
    <source>
        <dbReference type="EMBL" id="MBD5772476.1"/>
    </source>
</evidence>
<reference evidence="15 16" key="1">
    <citation type="submission" date="2020-09" db="EMBL/GenBank/DDBJ databases">
        <title>Marinomonas sp. nov., isolated from the cysticercosis algae of Qingdao, China.</title>
        <authorList>
            <person name="Sun X."/>
        </authorList>
    </citation>
    <scope>NUCLEOTIDE SEQUENCE [LARGE SCALE GENOMIC DNA]</scope>
    <source>
        <strain evidence="15 16">SM2066</strain>
    </source>
</reference>
<feature type="transmembrane region" description="Helical" evidence="12">
    <location>
        <begin position="9"/>
        <end position="32"/>
    </location>
</feature>
<dbReference type="EC" id="2.7.13.3" evidence="3"/>
<dbReference type="Pfam" id="PF00512">
    <property type="entry name" value="HisKA"/>
    <property type="match status" value="1"/>
</dbReference>